<dbReference type="PANTHER" id="PTHR12241:SF145">
    <property type="entry name" value="TUBULIN POLYGLUTAMYLASE TTLL5"/>
    <property type="match status" value="1"/>
</dbReference>
<feature type="compositionally biased region" description="Basic and acidic residues" evidence="8">
    <location>
        <begin position="1"/>
        <end position="11"/>
    </location>
</feature>
<dbReference type="OMA" id="GEFIQCY"/>
<evidence type="ECO:0000256" key="8">
    <source>
        <dbReference type="SAM" id="MobiDB-lite"/>
    </source>
</evidence>
<evidence type="ECO:0000256" key="3">
    <source>
        <dbReference type="ARBA" id="ARBA00022701"/>
    </source>
</evidence>
<organism evidence="9 10">
    <name type="scientific">Lepisosteus oculatus</name>
    <name type="common">Spotted gar</name>
    <dbReference type="NCBI Taxonomy" id="7918"/>
    <lineage>
        <taxon>Eukaryota</taxon>
        <taxon>Metazoa</taxon>
        <taxon>Chordata</taxon>
        <taxon>Craniata</taxon>
        <taxon>Vertebrata</taxon>
        <taxon>Euteleostomi</taxon>
        <taxon>Actinopterygii</taxon>
        <taxon>Neopterygii</taxon>
        <taxon>Holostei</taxon>
        <taxon>Semionotiformes</taxon>
        <taxon>Lepisosteidae</taxon>
        <taxon>Lepisosteus</taxon>
    </lineage>
</organism>
<dbReference type="eggNOG" id="KOG2157">
    <property type="taxonomic scope" value="Eukaryota"/>
</dbReference>
<feature type="compositionally biased region" description="Acidic residues" evidence="8">
    <location>
        <begin position="602"/>
        <end position="623"/>
    </location>
</feature>
<evidence type="ECO:0000256" key="5">
    <source>
        <dbReference type="ARBA" id="ARBA00022840"/>
    </source>
</evidence>
<feature type="region of interest" description="Disordered" evidence="8">
    <location>
        <begin position="979"/>
        <end position="1011"/>
    </location>
</feature>
<dbReference type="InParanoid" id="W5MX38"/>
<dbReference type="PANTHER" id="PTHR12241">
    <property type="entry name" value="TUBULIN POLYGLUTAMYLASE"/>
    <property type="match status" value="1"/>
</dbReference>
<evidence type="ECO:0000256" key="2">
    <source>
        <dbReference type="ARBA" id="ARBA00022598"/>
    </source>
</evidence>
<dbReference type="Pfam" id="PF03133">
    <property type="entry name" value="TTL"/>
    <property type="match status" value="1"/>
</dbReference>
<feature type="region of interest" description="Disordered" evidence="8">
    <location>
        <begin position="896"/>
        <end position="920"/>
    </location>
</feature>
<dbReference type="Proteomes" id="UP000018468">
    <property type="component" value="Linkage group LG7"/>
</dbReference>
<keyword evidence="10" id="KW-1185">Reference proteome</keyword>
<feature type="compositionally biased region" description="Basic residues" evidence="8">
    <location>
        <begin position="579"/>
        <end position="592"/>
    </location>
</feature>
<keyword evidence="4" id="KW-0547">Nucleotide-binding</keyword>
<accession>W5MX38</accession>
<dbReference type="AlphaFoldDB" id="W5MX38"/>
<dbReference type="GO" id="GO:0036064">
    <property type="term" value="C:ciliary basal body"/>
    <property type="evidence" value="ECO:0000318"/>
    <property type="project" value="GO_Central"/>
</dbReference>
<feature type="compositionally biased region" description="Polar residues" evidence="8">
    <location>
        <begin position="984"/>
        <end position="996"/>
    </location>
</feature>
<dbReference type="PROSITE" id="PS51221">
    <property type="entry name" value="TTL"/>
    <property type="match status" value="1"/>
</dbReference>
<dbReference type="FunFam" id="3.30.470.20:FF:000009">
    <property type="entry name" value="tubulin polyglutamylase TTLL5 isoform X1"/>
    <property type="match status" value="1"/>
</dbReference>
<dbReference type="FunCoup" id="W5MX38">
    <property type="interactions" value="1206"/>
</dbReference>
<protein>
    <recommendedName>
        <fullName evidence="6">Tubulin--tyrosine ligase-like protein 5</fullName>
    </recommendedName>
</protein>
<dbReference type="GO" id="GO:0015631">
    <property type="term" value="F:tubulin binding"/>
    <property type="evidence" value="ECO:0000318"/>
    <property type="project" value="GO_Central"/>
</dbReference>
<comment type="similarity">
    <text evidence="1">Belongs to the tubulin--tyrosine ligase family.</text>
</comment>
<keyword evidence="3" id="KW-0493">Microtubule</keyword>
<feature type="region of interest" description="Disordered" evidence="8">
    <location>
        <begin position="1"/>
        <end position="21"/>
    </location>
</feature>
<reference evidence="9" key="2">
    <citation type="submission" date="2025-08" db="UniProtKB">
        <authorList>
            <consortium name="Ensembl"/>
        </authorList>
    </citation>
    <scope>IDENTIFICATION</scope>
</reference>
<dbReference type="STRING" id="7918.ENSLOCP00000012947"/>
<evidence type="ECO:0000313" key="9">
    <source>
        <dbReference type="Ensembl" id="ENSLOCP00000012947.1"/>
    </source>
</evidence>
<reference evidence="10" key="1">
    <citation type="submission" date="2011-12" db="EMBL/GenBank/DDBJ databases">
        <title>The Draft Genome of Lepisosteus oculatus.</title>
        <authorList>
            <consortium name="The Broad Institute Genome Assembly &amp; Analysis Group"/>
            <consortium name="Computational R&amp;D Group"/>
            <consortium name="and Sequencing Platform"/>
            <person name="Di Palma F."/>
            <person name="Alfoldi J."/>
            <person name="Johnson J."/>
            <person name="Berlin A."/>
            <person name="Gnerre S."/>
            <person name="Jaffe D."/>
            <person name="MacCallum I."/>
            <person name="Young S."/>
            <person name="Walker B.J."/>
            <person name="Lander E.S."/>
            <person name="Lindblad-Toh K."/>
        </authorList>
    </citation>
    <scope>NUCLEOTIDE SEQUENCE [LARGE SCALE GENOMIC DNA]</scope>
</reference>
<dbReference type="Ensembl" id="ENSLOCT00000012974.1">
    <property type="protein sequence ID" value="ENSLOCP00000012947.1"/>
    <property type="gene ID" value="ENSLOCG00000010563.1"/>
</dbReference>
<comment type="catalytic activity">
    <reaction evidence="7">
        <text>L-glutamyl-[protein] + L-glutamate + ATP = gamma-L-glutamyl-L-glutamyl-[protein] + ADP + phosphate + H(+)</text>
        <dbReference type="Rhea" id="RHEA:60144"/>
        <dbReference type="Rhea" id="RHEA-COMP:10208"/>
        <dbReference type="Rhea" id="RHEA-COMP:15517"/>
        <dbReference type="ChEBI" id="CHEBI:15378"/>
        <dbReference type="ChEBI" id="CHEBI:29973"/>
        <dbReference type="ChEBI" id="CHEBI:29985"/>
        <dbReference type="ChEBI" id="CHEBI:30616"/>
        <dbReference type="ChEBI" id="CHEBI:43474"/>
        <dbReference type="ChEBI" id="CHEBI:143622"/>
        <dbReference type="ChEBI" id="CHEBI:456216"/>
    </reaction>
    <physiologicalReaction direction="left-to-right" evidence="7">
        <dbReference type="Rhea" id="RHEA:60145"/>
    </physiologicalReaction>
</comment>
<dbReference type="GO" id="GO:0005524">
    <property type="term" value="F:ATP binding"/>
    <property type="evidence" value="ECO:0007669"/>
    <property type="project" value="UniProtKB-KW"/>
</dbReference>
<evidence type="ECO:0000256" key="6">
    <source>
        <dbReference type="ARBA" id="ARBA00041448"/>
    </source>
</evidence>
<dbReference type="SUPFAM" id="SSF56059">
    <property type="entry name" value="Glutathione synthetase ATP-binding domain-like"/>
    <property type="match status" value="1"/>
</dbReference>
<feature type="region of interest" description="Disordered" evidence="8">
    <location>
        <begin position="937"/>
        <end position="960"/>
    </location>
</feature>
<dbReference type="EMBL" id="AHAT01003757">
    <property type="status" value="NOT_ANNOTATED_CDS"/>
    <property type="molecule type" value="Genomic_DNA"/>
</dbReference>
<keyword evidence="2" id="KW-0436">Ligase</keyword>
<evidence type="ECO:0000256" key="1">
    <source>
        <dbReference type="ARBA" id="ARBA00006820"/>
    </source>
</evidence>
<evidence type="ECO:0000313" key="10">
    <source>
        <dbReference type="Proteomes" id="UP000018468"/>
    </source>
</evidence>
<sequence length="1168" mass="131111">MPTLIRDKEDSESSSEDEQDLTLKKQDHPCIAWSGSSRKIPILVFHAEAIVTKDGNIRSVGEERYNLAYKIVRTESRLVRSILTVHGFHEVHPNSNDFNLMWTGSHLKPYLLRNLQDFQKVNHFPRSYELTRKDRLYKNIQRMQQTHGFKNFHIVPQTFVLPSEYQEFCSAYSKDKGPWIIKPVASSRGRGIYLVSNPNQIPLDENILVSRYISNPLLIDDFKFDVRLYVLVTSYEPLVIYLYEEGLARFATVKYDRATKNIKNQFMHLTNYSVNKKSSDYVSCDDPEVEDYGNKWSMSAMLRYLKQEGKDTTSLMSQIEDLVIKALLSAEMQIATACKMFVPYRNNCFELYGFDVLIDTNLKPWLLEVNLSPSLACDAPLDLKIKASMISDMFTLVGFVCQDPLQKHLRTGRVALEPNSRYQAQKAQQQRPSSASEADTNGLKEPRAGKHNGSTLGLTTDELKVLRRIKEEHERRGGFIRIFPSAETWELYGGYLEYKTSMNYMLATRLFSECGELFQDITFGLISIIQTATICMSGLNGHVVVRATMFHAEAQQHVMQYERKLLSLEARKRRRRHFALRSTLGKKKRSVQGHKATSPESTDTEEEDSGEEQDEEDEEEQEKEEGPAQGSLQKLPVHMEKPVQSQLAGAHSPSAAHKTARPAQPKPRINLLHILQQGWNLSKVQARIAFSSYLHRVQMRLLAESKGNDSSAWPERDDEQMELVVRFLKRAASNLQQGLKMVLPSRRLPLPDRRCILSQQLGEFIHCYNKETEQMVKKMEKLKDEEHCINPDVFQEFVTGASESDLEEVLTYYTHKNKSASVFLGTGCKSAKPGSSKTSVEEAGNKSQKVPQDFISAVNPSASQLKSAESQLSRSPPAALDCNHIHIQPCAPCSVPPSSQPPLLAPSSSQNMGASSPSATLPTASWLVNRARSATVSTQHGSVSQPLKNSMSSNCSNQGHISVSSVPSAVQIYSQKLSRPISARNASHQSNPNRSRPGSALISKEPDAPSNQKAIATALQRLAEKQAERQYSASSHISLLTQHLSNLNLASGASGRGSFALNPGVRPGVVTPGPLRAVRSDTTLTSGLSPHLKWSSLSFIPSYSSLKDDDSTWQGETEHAYSMVTGVSPQQRYQPTTGSYQLQFAIQQLQQQKLQSRQLLDHSRARHQ</sequence>
<reference evidence="9" key="3">
    <citation type="submission" date="2025-09" db="UniProtKB">
        <authorList>
            <consortium name="Ensembl"/>
        </authorList>
    </citation>
    <scope>IDENTIFICATION</scope>
</reference>
<dbReference type="Bgee" id="ENSLOCG00000010563">
    <property type="expression patterns" value="Expressed in ovary and 10 other cell types or tissues"/>
</dbReference>
<dbReference type="GO" id="GO:0005874">
    <property type="term" value="C:microtubule"/>
    <property type="evidence" value="ECO:0007669"/>
    <property type="project" value="UniProtKB-KW"/>
</dbReference>
<feature type="region of interest" description="Disordered" evidence="8">
    <location>
        <begin position="420"/>
        <end position="455"/>
    </location>
</feature>
<name>W5MX38_LEPOC</name>
<evidence type="ECO:0000256" key="4">
    <source>
        <dbReference type="ARBA" id="ARBA00022741"/>
    </source>
</evidence>
<dbReference type="InterPro" id="IPR004344">
    <property type="entry name" value="TTL/TTLL_fam"/>
</dbReference>
<keyword evidence="5" id="KW-0067">ATP-binding</keyword>
<feature type="region of interest" description="Disordered" evidence="8">
    <location>
        <begin position="579"/>
        <end position="664"/>
    </location>
</feature>
<dbReference type="GO" id="GO:0070740">
    <property type="term" value="F:tubulin-glutamic acid ligase activity"/>
    <property type="evidence" value="ECO:0000318"/>
    <property type="project" value="GO_Central"/>
</dbReference>
<dbReference type="GeneTree" id="ENSGT00940000162910"/>
<dbReference type="GO" id="GO:0007288">
    <property type="term" value="P:sperm axoneme assembly"/>
    <property type="evidence" value="ECO:0000318"/>
    <property type="project" value="GO_Central"/>
</dbReference>
<feature type="compositionally biased region" description="Polar residues" evidence="8">
    <location>
        <begin position="420"/>
        <end position="439"/>
    </location>
</feature>
<evidence type="ECO:0000256" key="7">
    <source>
        <dbReference type="ARBA" id="ARBA00049274"/>
    </source>
</evidence>
<proteinExistence type="inferred from homology"/>
<dbReference type="Gene3D" id="3.30.470.20">
    <property type="entry name" value="ATP-grasp fold, B domain"/>
    <property type="match status" value="1"/>
</dbReference>
<feature type="compositionally biased region" description="Low complexity" evidence="8">
    <location>
        <begin position="905"/>
        <end position="920"/>
    </location>
</feature>